<dbReference type="Pfam" id="PF02643">
    <property type="entry name" value="DUF192"/>
    <property type="match status" value="1"/>
</dbReference>
<evidence type="ECO:0000313" key="1">
    <source>
        <dbReference type="EMBL" id="SDB51020.1"/>
    </source>
</evidence>
<evidence type="ECO:0008006" key="3">
    <source>
        <dbReference type="Google" id="ProtNLM"/>
    </source>
</evidence>
<dbReference type="Gene3D" id="2.60.120.1140">
    <property type="entry name" value="Protein of unknown function DUF192"/>
    <property type="match status" value="1"/>
</dbReference>
<sequence>MVKQGRFYDEQSGHLLWREVRVMDYFPQRLVGMLYHKLPPADVAFWFPRCRTIHTWGMRFPIQVIGLDSEYRVLAVHPQVPSGQVVRIAGADSMIECCASIVLDCPLRVGQQLQFRWSEQVNE</sequence>
<dbReference type="InterPro" id="IPR003795">
    <property type="entry name" value="DUF192"/>
</dbReference>
<protein>
    <recommendedName>
        <fullName evidence="3">DUF192 domain-containing protein</fullName>
    </recommendedName>
</protein>
<dbReference type="Proteomes" id="UP000199626">
    <property type="component" value="Unassembled WGS sequence"/>
</dbReference>
<dbReference type="InterPro" id="IPR038695">
    <property type="entry name" value="Saro_0823-like_sf"/>
</dbReference>
<evidence type="ECO:0000313" key="2">
    <source>
        <dbReference type="Proteomes" id="UP000199626"/>
    </source>
</evidence>
<gene>
    <name evidence="1" type="ORF">SAMN02927930_02000</name>
</gene>
<dbReference type="OrthoDB" id="9813379at2"/>
<reference evidence="2" key="1">
    <citation type="submission" date="2016-10" db="EMBL/GenBank/DDBJ databases">
        <authorList>
            <person name="Varghese N."/>
            <person name="Submissions S."/>
        </authorList>
    </citation>
    <scope>NUCLEOTIDE SEQUENCE [LARGE SCALE GENOMIC DNA]</scope>
    <source>
        <strain evidence="2">CGMCC 1.10824</strain>
    </source>
</reference>
<keyword evidence="2" id="KW-1185">Reference proteome</keyword>
<accession>A0A1G6E104</accession>
<organism evidence="1 2">
    <name type="scientific">Pseudidiomarina indica</name>
    <dbReference type="NCBI Taxonomy" id="1159017"/>
    <lineage>
        <taxon>Bacteria</taxon>
        <taxon>Pseudomonadati</taxon>
        <taxon>Pseudomonadota</taxon>
        <taxon>Gammaproteobacteria</taxon>
        <taxon>Alteromonadales</taxon>
        <taxon>Idiomarinaceae</taxon>
        <taxon>Pseudidiomarina</taxon>
    </lineage>
</organism>
<proteinExistence type="predicted"/>
<dbReference type="RefSeq" id="WP_092593908.1">
    <property type="nucleotide sequence ID" value="NZ_FMXN01000015.1"/>
</dbReference>
<dbReference type="EMBL" id="FMXN01000015">
    <property type="protein sequence ID" value="SDB51020.1"/>
    <property type="molecule type" value="Genomic_DNA"/>
</dbReference>
<dbReference type="STRING" id="1159017.SAMN02927930_02000"/>
<dbReference type="AlphaFoldDB" id="A0A1G6E104"/>
<name>A0A1G6E104_9GAMM</name>